<feature type="coiled-coil region" evidence="2">
    <location>
        <begin position="423"/>
        <end position="450"/>
    </location>
</feature>
<dbReference type="EMBL" id="SAWZ01000007">
    <property type="protein sequence ID" value="RXR03561.1"/>
    <property type="molecule type" value="Genomic_DNA"/>
</dbReference>
<dbReference type="GO" id="GO:0015562">
    <property type="term" value="F:efflux transmembrane transporter activity"/>
    <property type="evidence" value="ECO:0007669"/>
    <property type="project" value="InterPro"/>
</dbReference>
<dbReference type="RefSeq" id="WP_129471873.1">
    <property type="nucleotide sequence ID" value="NZ_SAWZ01000007.1"/>
</dbReference>
<evidence type="ECO:0000313" key="4">
    <source>
        <dbReference type="Proteomes" id="UP000289784"/>
    </source>
</evidence>
<organism evidence="3 4">
    <name type="scientific">Pseudoxanthomonas composti</name>
    <dbReference type="NCBI Taxonomy" id="2137479"/>
    <lineage>
        <taxon>Bacteria</taxon>
        <taxon>Pseudomonadati</taxon>
        <taxon>Pseudomonadota</taxon>
        <taxon>Gammaproteobacteria</taxon>
        <taxon>Lysobacterales</taxon>
        <taxon>Lysobacteraceae</taxon>
        <taxon>Pseudoxanthomonas</taxon>
    </lineage>
</organism>
<dbReference type="PANTHER" id="PTHR30203:SF24">
    <property type="entry name" value="BLR4935 PROTEIN"/>
    <property type="match status" value="1"/>
</dbReference>
<comment type="similarity">
    <text evidence="1">Belongs to the outer membrane factor (OMF) (TC 1.B.17) family.</text>
</comment>
<dbReference type="SUPFAM" id="SSF56954">
    <property type="entry name" value="Outer membrane efflux proteins (OEP)"/>
    <property type="match status" value="1"/>
</dbReference>
<dbReference type="OrthoDB" id="581172at2"/>
<sequence>MSPPAVQADPQAAPLTLDEVLRASADSAPQIVEALAKVRQAEGKGLSADGAFDMVFNVDGRSRVEGYYDGDYVESRATQPLTNNGGYVYGGYRISDGRFPIYEDQSYTDRAGEVKVGALFSLLRDRVIDERRTKRNVASMDIDIARYEAQMVAVGVQRRATLAYQSWVAAGLKLRAYRELLQLSEQRRAALGRLVQLGARPSILLTENDQNLVKRRALVVSAEQEFARAANTLSLYLRDADGAPVTVSAERLPATTDALHSLAGVTRIAAPVERPDYRALLAKIDQATAQLMLARNDLAPRLDLRMEVSKDLGPVGEGGPSRSPLDASIGFRFSVPLQNRAVKGRLAQARAELEALDQRSRYLRDQIAVEVESLVISVGASERLATIAEEEYSLAERLAAAERRRFELGSGDFFLVNQREETANDARVRLIDAQARIASARAELAAATADRQALRLPE</sequence>
<comment type="caution">
    <text evidence="3">The sequence shown here is derived from an EMBL/GenBank/DDBJ whole genome shotgun (WGS) entry which is preliminary data.</text>
</comment>
<accession>A0A4Q1JTB1</accession>
<keyword evidence="4" id="KW-1185">Reference proteome</keyword>
<dbReference type="InterPro" id="IPR010131">
    <property type="entry name" value="MdtP/NodT-like"/>
</dbReference>
<proteinExistence type="inferred from homology"/>
<reference evidence="3 4" key="1">
    <citation type="submission" date="2019-01" db="EMBL/GenBank/DDBJ databases">
        <title>Pseudoxanthomonas composti sp. nov., isolated from compost.</title>
        <authorList>
            <person name="Yang G."/>
        </authorList>
    </citation>
    <scope>NUCLEOTIDE SEQUENCE [LARGE SCALE GENOMIC DNA]</scope>
    <source>
        <strain evidence="3 4">GSS15</strain>
    </source>
</reference>
<dbReference type="Pfam" id="PF02321">
    <property type="entry name" value="OEP"/>
    <property type="match status" value="1"/>
</dbReference>
<dbReference type="PANTHER" id="PTHR30203">
    <property type="entry name" value="OUTER MEMBRANE CATION EFFLUX PROTEIN"/>
    <property type="match status" value="1"/>
</dbReference>
<keyword evidence="2" id="KW-0175">Coiled coil</keyword>
<evidence type="ECO:0000313" key="3">
    <source>
        <dbReference type="EMBL" id="RXR03561.1"/>
    </source>
</evidence>
<gene>
    <name evidence="3" type="ORF">EPA99_13535</name>
</gene>
<dbReference type="AlphaFoldDB" id="A0A4Q1JTB1"/>
<name>A0A4Q1JTB1_9GAMM</name>
<protein>
    <submittedName>
        <fullName evidence="3">TolC family protein</fullName>
    </submittedName>
</protein>
<dbReference type="Proteomes" id="UP000289784">
    <property type="component" value="Unassembled WGS sequence"/>
</dbReference>
<evidence type="ECO:0000256" key="1">
    <source>
        <dbReference type="ARBA" id="ARBA00007613"/>
    </source>
</evidence>
<dbReference type="Gene3D" id="1.20.1600.10">
    <property type="entry name" value="Outer membrane efflux proteins (OEP)"/>
    <property type="match status" value="1"/>
</dbReference>
<feature type="coiled-coil region" evidence="2">
    <location>
        <begin position="339"/>
        <end position="366"/>
    </location>
</feature>
<evidence type="ECO:0000256" key="2">
    <source>
        <dbReference type="SAM" id="Coils"/>
    </source>
</evidence>
<dbReference type="InterPro" id="IPR003423">
    <property type="entry name" value="OMP_efflux"/>
</dbReference>